<reference evidence="3 4" key="1">
    <citation type="submission" date="2024-02" db="EMBL/GenBank/DDBJ databases">
        <title>De novo assembly and annotation of 12 fungi associated with fruit tree decline syndrome in Ontario, Canada.</title>
        <authorList>
            <person name="Sulman M."/>
            <person name="Ellouze W."/>
            <person name="Ilyukhin E."/>
        </authorList>
    </citation>
    <scope>NUCLEOTIDE SEQUENCE [LARGE SCALE GENOMIC DNA]</scope>
    <source>
        <strain evidence="3 4">M169</strain>
    </source>
</reference>
<dbReference type="EMBL" id="JAKNSF020000038">
    <property type="protein sequence ID" value="KAK7727338.1"/>
    <property type="molecule type" value="Genomic_DNA"/>
</dbReference>
<feature type="domain" description="Amidohydrolase-related" evidence="2">
    <location>
        <begin position="136"/>
        <end position="498"/>
    </location>
</feature>
<evidence type="ECO:0000259" key="2">
    <source>
        <dbReference type="Pfam" id="PF01979"/>
    </source>
</evidence>
<keyword evidence="4" id="KW-1185">Reference proteome</keyword>
<dbReference type="PANTHER" id="PTHR43135">
    <property type="entry name" value="ALPHA-D-RIBOSE 1-METHYLPHOSPHONATE 5-TRIPHOSPHATE DIPHOSPHATASE"/>
    <property type="match status" value="1"/>
</dbReference>
<evidence type="ECO:0000313" key="4">
    <source>
        <dbReference type="Proteomes" id="UP001430848"/>
    </source>
</evidence>
<dbReference type="CDD" id="cd01299">
    <property type="entry name" value="Met_dep_hydrolase_A"/>
    <property type="match status" value="1"/>
</dbReference>
<dbReference type="SUPFAM" id="SSF51338">
    <property type="entry name" value="Composite domain of metallo-dependent hydrolases"/>
    <property type="match status" value="2"/>
</dbReference>
<evidence type="ECO:0000313" key="3">
    <source>
        <dbReference type="EMBL" id="KAK7727338.1"/>
    </source>
</evidence>
<feature type="region of interest" description="Disordered" evidence="1">
    <location>
        <begin position="1"/>
        <end position="26"/>
    </location>
</feature>
<dbReference type="InterPro" id="IPR057744">
    <property type="entry name" value="OTAase-like"/>
</dbReference>
<dbReference type="InterPro" id="IPR051781">
    <property type="entry name" value="Metallo-dep_Hydrolase"/>
</dbReference>
<dbReference type="InterPro" id="IPR006680">
    <property type="entry name" value="Amidohydro-rel"/>
</dbReference>
<evidence type="ECO:0000256" key="1">
    <source>
        <dbReference type="SAM" id="MobiDB-lite"/>
    </source>
</evidence>
<dbReference type="InterPro" id="IPR011059">
    <property type="entry name" value="Metal-dep_hydrolase_composite"/>
</dbReference>
<comment type="caution">
    <text evidence="3">The sequence shown here is derived from an EMBL/GenBank/DDBJ whole genome shotgun (WGS) entry which is preliminary data.</text>
</comment>
<dbReference type="PANTHER" id="PTHR43135:SF3">
    <property type="entry name" value="ALPHA-D-RIBOSE 1-METHYLPHOSPHONATE 5-TRIPHOSPHATE DIPHOSPHATASE"/>
    <property type="match status" value="1"/>
</dbReference>
<dbReference type="Gene3D" id="3.20.20.140">
    <property type="entry name" value="Metal-dependent hydrolases"/>
    <property type="match status" value="1"/>
</dbReference>
<protein>
    <submittedName>
        <fullName evidence="3">Ochratoxinase</fullName>
    </submittedName>
</protein>
<proteinExistence type="predicted"/>
<dbReference type="Pfam" id="PF01979">
    <property type="entry name" value="Amidohydro_1"/>
    <property type="match status" value="1"/>
</dbReference>
<dbReference type="SUPFAM" id="SSF51556">
    <property type="entry name" value="Metallo-dependent hydrolases"/>
    <property type="match status" value="1"/>
</dbReference>
<sequence length="518" mass="54906">MTRRTAEPHNQGSSAAVPVVADGGQGGCNETTTMDLPLRAVAPTSEAHRFPKQLFSMAYGMTIRAPGQSQTAAAISATKKKSYTIIKADLLIPGDGEPVNDAALVIENKIIAWVGQQSDIPDKYTSAPHRSYSVPYLMPGLWDVHVHFGGGSITGEEGPGYMGMVTMHPASGGARLARGCWEAIQRGYTSMRDVAGYGCEVAKAINEGEIVGPNVYSAGACLSQTAGHGDVFNLPAGVVYENLGVMKVTPGHFGETMSCIVDGVDECRRAVRLQIRRGAKCIKILASGGVMSRDDEVQYAQFSEEELKVIVEEAARQGRSVAAHVHAKAGILAAVKAGVRTVEHVSFGDQECIDLIKKIGTVYVATRLVTEFLLSTGGEGLDPSTWEKAKLCGAHHLTAYKLAIKAGCTFALGTDTPPGVNMAVELEYAVKAGLSNLAAIKAATANGPLTIGAQAPKTGQLKVGYEADVLGLTANPVEDVRVLQDKDNIKWVWKGGKIFKGPGVGPWGEDKWWGDDWS</sequence>
<name>A0ABR1P660_DIAER</name>
<gene>
    <name evidence="3" type="primary">AM2</name>
    <name evidence="3" type="ORF">SLS63_007160</name>
</gene>
<accession>A0ABR1P660</accession>
<dbReference type="InterPro" id="IPR032466">
    <property type="entry name" value="Metal_Hydrolase"/>
</dbReference>
<organism evidence="3 4">
    <name type="scientific">Diaporthe eres</name>
    <name type="common">Phomopsis oblonga</name>
    <dbReference type="NCBI Taxonomy" id="83184"/>
    <lineage>
        <taxon>Eukaryota</taxon>
        <taxon>Fungi</taxon>
        <taxon>Dikarya</taxon>
        <taxon>Ascomycota</taxon>
        <taxon>Pezizomycotina</taxon>
        <taxon>Sordariomycetes</taxon>
        <taxon>Sordariomycetidae</taxon>
        <taxon>Diaporthales</taxon>
        <taxon>Diaporthaceae</taxon>
        <taxon>Diaporthe</taxon>
        <taxon>Diaporthe eres species complex</taxon>
    </lineage>
</organism>
<dbReference type="Proteomes" id="UP001430848">
    <property type="component" value="Unassembled WGS sequence"/>
</dbReference>